<dbReference type="AlphaFoldDB" id="A0A1M7Y8W2"/>
<evidence type="ECO:0000313" key="1">
    <source>
        <dbReference type="EMBL" id="SHO49073.1"/>
    </source>
</evidence>
<sequence length="67" mass="7346">MSDRLPKVDNLCTNPANHKAHMCELRLAGRTEQLKKYQENPKFVCGNCGTTANDIGALCAPGPMDEK</sequence>
<protein>
    <submittedName>
        <fullName evidence="1">Uncharacterized protein</fullName>
    </submittedName>
</protein>
<proteinExistence type="predicted"/>
<accession>A0A1M7Y8W2</accession>
<dbReference type="RefSeq" id="WP_073613959.1">
    <property type="nucleotide sequence ID" value="NZ_FRFE01000012.1"/>
</dbReference>
<keyword evidence="2" id="KW-1185">Reference proteome</keyword>
<dbReference type="OrthoDB" id="5432346at2"/>
<evidence type="ECO:0000313" key="2">
    <source>
        <dbReference type="Proteomes" id="UP000184603"/>
    </source>
</evidence>
<dbReference type="Proteomes" id="UP000184603">
    <property type="component" value="Unassembled WGS sequence"/>
</dbReference>
<gene>
    <name evidence="1" type="ORF">SAMN02745220_02675</name>
</gene>
<dbReference type="EMBL" id="FRFE01000012">
    <property type="protein sequence ID" value="SHO49073.1"/>
    <property type="molecule type" value="Genomic_DNA"/>
</dbReference>
<name>A0A1M7Y8W2_9BACT</name>
<reference evidence="1 2" key="1">
    <citation type="submission" date="2016-12" db="EMBL/GenBank/DDBJ databases">
        <authorList>
            <person name="Song W.-J."/>
            <person name="Kurnit D.M."/>
        </authorList>
    </citation>
    <scope>NUCLEOTIDE SEQUENCE [LARGE SCALE GENOMIC DNA]</scope>
    <source>
        <strain evidence="1 2">DSM 18488</strain>
    </source>
</reference>
<organism evidence="1 2">
    <name type="scientific">Desulfopila aestuarii DSM 18488</name>
    <dbReference type="NCBI Taxonomy" id="1121416"/>
    <lineage>
        <taxon>Bacteria</taxon>
        <taxon>Pseudomonadati</taxon>
        <taxon>Thermodesulfobacteriota</taxon>
        <taxon>Desulfobulbia</taxon>
        <taxon>Desulfobulbales</taxon>
        <taxon>Desulfocapsaceae</taxon>
        <taxon>Desulfopila</taxon>
    </lineage>
</organism>